<evidence type="ECO:0000259" key="5">
    <source>
        <dbReference type="PROSITE" id="PS50137"/>
    </source>
</evidence>
<dbReference type="SMART" id="SM00358">
    <property type="entry name" value="DSRM"/>
    <property type="match status" value="2"/>
</dbReference>
<evidence type="ECO:0000313" key="6">
    <source>
        <dbReference type="Proteomes" id="UP000694861"/>
    </source>
</evidence>
<keyword evidence="6" id="KW-1185">Reference proteome</keyword>
<dbReference type="Gene3D" id="3.30.160.20">
    <property type="match status" value="2"/>
</dbReference>
<protein>
    <submittedName>
        <fullName evidence="7 8">Double-stranded RNA-binding protein 8</fullName>
    </submittedName>
</protein>
<keyword evidence="2 3" id="KW-0694">RNA-binding</keyword>
<accession>A0ABM0N428</accession>
<dbReference type="PANTHER" id="PTHR11207">
    <property type="entry name" value="RIBONUCLEASE III"/>
    <property type="match status" value="1"/>
</dbReference>
<gene>
    <name evidence="7 8" type="primary">LOC103319479</name>
</gene>
<dbReference type="PANTHER" id="PTHR11207:SF1">
    <property type="entry name" value="DOUBLE-STRANDED RNA-BINDING PROTEIN 1"/>
    <property type="match status" value="1"/>
</dbReference>
<evidence type="ECO:0000256" key="2">
    <source>
        <dbReference type="ARBA" id="ARBA00022884"/>
    </source>
</evidence>
<evidence type="ECO:0000256" key="4">
    <source>
        <dbReference type="SAM" id="MobiDB-lite"/>
    </source>
</evidence>
<feature type="domain" description="DRBM" evidence="5">
    <location>
        <begin position="15"/>
        <end position="84"/>
    </location>
</feature>
<name>A0ABM0N428_PRUMU</name>
<reference evidence="7 8" key="3">
    <citation type="submission" date="2025-05" db="UniProtKB">
        <authorList>
            <consortium name="RefSeq"/>
        </authorList>
    </citation>
    <scope>IDENTIFICATION</scope>
</reference>
<feature type="region of interest" description="Disordered" evidence="4">
    <location>
        <begin position="189"/>
        <end position="219"/>
    </location>
</feature>
<dbReference type="InterPro" id="IPR014720">
    <property type="entry name" value="dsRBD_dom"/>
</dbReference>
<dbReference type="PROSITE" id="PS50137">
    <property type="entry name" value="DS_RBD"/>
    <property type="match status" value="2"/>
</dbReference>
<sequence length="554" mass="58599">MATNEGFQGVSNCYVFKSQLQEYAQKVEIPTPVYETIKEGPSHEPSFKSTVIVNNVRYDSLLGFSNRKLAEQSAAEVALVELAKSGDINQSISQPIHETGLCKNLLQEYAQKMNYAIPLYQCQKEETPGRVPLFSCTVEIGGIRYVGAAAKTKKEAEIKVARTALLAIRSSKSESSMEPVGNTQLTVLPSKKRRAESNTKSEETANVPKPKKGRFKKRNFKKKLSGDMVGQTQVRNVGGSEISGGGANPSVKPMDAEVTPNAHDSMSHVIPSENRTSASEPGSVPQVNTFSAKKGQSTALFFNHGDYGTLDEGAFPISYGNITPLAKEVNMVSGAAEAVSLANHGDDNGTLDVEAYPISCGNITSVTKEENMVSGAGESISLANNSNLQLFNHGDNNGTLDVDPISCGNITSVAEEANMVSKAGEAVSLASNSSLQLFNHGDDNGTHDVGAYPISCGNITSVAEEANMVSGAGEVVSVADNSNLQFFNHDDNGTLDVGANPISCGNITSVAKEANMVTKAGKAVSLANSSDIHYLEASNVMAGLNQSGNESKQV</sequence>
<dbReference type="InterPro" id="IPR044451">
    <property type="entry name" value="AtDRB-like_DSRM_2"/>
</dbReference>
<dbReference type="GeneID" id="103319479"/>
<evidence type="ECO:0000313" key="8">
    <source>
        <dbReference type="RefSeq" id="XP_008219245.1"/>
    </source>
</evidence>
<dbReference type="RefSeq" id="XP_008219245.1">
    <property type="nucleotide sequence ID" value="XM_008221023.1"/>
</dbReference>
<evidence type="ECO:0000256" key="3">
    <source>
        <dbReference type="PROSITE-ProRule" id="PRU00266"/>
    </source>
</evidence>
<organism evidence="6 8">
    <name type="scientific">Prunus mume</name>
    <name type="common">Japanese apricot</name>
    <name type="synonym">Armeniaca mume</name>
    <dbReference type="NCBI Taxonomy" id="102107"/>
    <lineage>
        <taxon>Eukaryota</taxon>
        <taxon>Viridiplantae</taxon>
        <taxon>Streptophyta</taxon>
        <taxon>Embryophyta</taxon>
        <taxon>Tracheophyta</taxon>
        <taxon>Spermatophyta</taxon>
        <taxon>Magnoliopsida</taxon>
        <taxon>eudicotyledons</taxon>
        <taxon>Gunneridae</taxon>
        <taxon>Pentapetalae</taxon>
        <taxon>rosids</taxon>
        <taxon>fabids</taxon>
        <taxon>Rosales</taxon>
        <taxon>Rosaceae</taxon>
        <taxon>Amygdaloideae</taxon>
        <taxon>Amygdaleae</taxon>
        <taxon>Prunus</taxon>
    </lineage>
</organism>
<dbReference type="Pfam" id="PF00035">
    <property type="entry name" value="dsrm"/>
    <property type="match status" value="2"/>
</dbReference>
<proteinExistence type="predicted"/>
<dbReference type="Proteomes" id="UP000694861">
    <property type="component" value="Linkage group LG2"/>
</dbReference>
<reference evidence="6" key="2">
    <citation type="journal article" date="2012" name="Nat. Commun.">
        <title>The genome of Prunus mume.</title>
        <authorList>
            <person name="Zhang Q."/>
            <person name="Chen W."/>
            <person name="Sun L."/>
            <person name="Zhao F."/>
            <person name="Huang B."/>
            <person name="Yang W."/>
            <person name="Tao Y."/>
            <person name="Wang J."/>
            <person name="Yuan Z."/>
            <person name="Fan G."/>
            <person name="Xing Z."/>
            <person name="Han C."/>
            <person name="Pan H."/>
            <person name="Zhong X."/>
            <person name="Shi W."/>
            <person name="Liang X."/>
            <person name="Du D."/>
            <person name="Sun F."/>
            <person name="Xu Z."/>
            <person name="Hao R."/>
            <person name="Lv T."/>
            <person name="Lv Y."/>
            <person name="Zheng Z."/>
            <person name="Sun M."/>
            <person name="Luo L."/>
            <person name="Cai M."/>
            <person name="Gao Y."/>
            <person name="Wang J."/>
            <person name="Yin Y."/>
            <person name="Xu X."/>
            <person name="Cheng T."/>
            <person name="Wang J."/>
        </authorList>
    </citation>
    <scope>NUCLEOTIDE SEQUENCE [LARGE SCALE GENOMIC DNA]</scope>
</reference>
<dbReference type="SUPFAM" id="SSF54768">
    <property type="entry name" value="dsRNA-binding domain-like"/>
    <property type="match status" value="2"/>
</dbReference>
<evidence type="ECO:0000313" key="7">
    <source>
        <dbReference type="RefSeq" id="XP_008219244.1"/>
    </source>
</evidence>
<keyword evidence="1" id="KW-0677">Repeat</keyword>
<reference evidence="6" key="1">
    <citation type="journal article" date="1997" name="Nucleic Acids Res.">
        <title>tRNAscan-SE: a program for improved detection of transfer RNA genes in genomic sequence.</title>
        <authorList>
            <person name="Lowe T.M."/>
            <person name="Eddy S.R."/>
        </authorList>
    </citation>
    <scope>NUCLEOTIDE SEQUENCE [LARGE SCALE GENOMIC DNA]</scope>
</reference>
<dbReference type="InterPro" id="IPR044450">
    <property type="entry name" value="AtDRB-like_DSRM_1"/>
</dbReference>
<dbReference type="CDD" id="cd19907">
    <property type="entry name" value="DSRM_AtDRB-like_rpt1"/>
    <property type="match status" value="1"/>
</dbReference>
<dbReference type="RefSeq" id="XP_008219244.1">
    <property type="nucleotide sequence ID" value="XM_008221022.1"/>
</dbReference>
<evidence type="ECO:0000256" key="1">
    <source>
        <dbReference type="ARBA" id="ARBA00022737"/>
    </source>
</evidence>
<dbReference type="CDD" id="cd19908">
    <property type="entry name" value="DSRM_AtDRB-like_rpt2"/>
    <property type="match status" value="1"/>
</dbReference>
<feature type="compositionally biased region" description="Basic residues" evidence="4">
    <location>
        <begin position="209"/>
        <end position="219"/>
    </location>
</feature>
<feature type="domain" description="DRBM" evidence="5">
    <location>
        <begin position="101"/>
        <end position="170"/>
    </location>
</feature>